<keyword evidence="5" id="KW-1185">Reference proteome</keyword>
<accession>A0AA96VJH3</accession>
<organism evidence="4 5">
    <name type="scientific">Methanolapillus ohkumae</name>
    <dbReference type="NCBI Taxonomy" id="3028298"/>
    <lineage>
        <taxon>Archaea</taxon>
        <taxon>Methanobacteriati</taxon>
        <taxon>Methanobacteriota</taxon>
        <taxon>Stenosarchaea group</taxon>
        <taxon>Methanomicrobia</taxon>
        <taxon>Methanosarcinales</taxon>
        <taxon>Methanosarcinaceae</taxon>
        <taxon>Methanolapillus</taxon>
    </lineage>
</organism>
<dbReference type="Pfam" id="PF17884">
    <property type="entry name" value="DUF5591"/>
    <property type="match status" value="1"/>
</dbReference>
<dbReference type="Proteomes" id="UP001304970">
    <property type="component" value="Chromosome"/>
</dbReference>
<proteinExistence type="predicted"/>
<evidence type="ECO:0000259" key="3">
    <source>
        <dbReference type="Pfam" id="PF17884"/>
    </source>
</evidence>
<dbReference type="InterPro" id="IPR036895">
    <property type="entry name" value="Uracil-DNA_glycosylase-like_sf"/>
</dbReference>
<dbReference type="InterPro" id="IPR040777">
    <property type="entry name" value="DUF5591"/>
</dbReference>
<dbReference type="Gene3D" id="3.40.50.10630">
    <property type="entry name" value="Uracil-DNA glycosylase-like"/>
    <property type="match status" value="1"/>
</dbReference>
<name>A0AA96VJH3_9EURY</name>
<protein>
    <recommendedName>
        <fullName evidence="3">DUF5591 domain-containing protein</fullName>
    </recommendedName>
</protein>
<dbReference type="AlphaFoldDB" id="A0AA96VJH3"/>
<feature type="compositionally biased region" description="Acidic residues" evidence="2">
    <location>
        <begin position="220"/>
        <end position="231"/>
    </location>
</feature>
<feature type="domain" description="DUF5591" evidence="3">
    <location>
        <begin position="32"/>
        <end position="172"/>
    </location>
</feature>
<evidence type="ECO:0000313" key="5">
    <source>
        <dbReference type="Proteomes" id="UP001304970"/>
    </source>
</evidence>
<dbReference type="EMBL" id="CP131061">
    <property type="protein sequence ID" value="WNY27557.1"/>
    <property type="molecule type" value="Genomic_DNA"/>
</dbReference>
<keyword evidence="1" id="KW-0819">tRNA processing</keyword>
<gene>
    <name evidence="4" type="ORF">MsAm2_13590</name>
</gene>
<feature type="region of interest" description="Disordered" evidence="2">
    <location>
        <begin position="211"/>
        <end position="231"/>
    </location>
</feature>
<evidence type="ECO:0000256" key="2">
    <source>
        <dbReference type="SAM" id="MobiDB-lite"/>
    </source>
</evidence>
<dbReference type="GO" id="GO:0008033">
    <property type="term" value="P:tRNA processing"/>
    <property type="evidence" value="ECO:0007669"/>
    <property type="project" value="UniProtKB-KW"/>
</dbReference>
<dbReference type="RefSeq" id="WP_338097521.1">
    <property type="nucleotide sequence ID" value="NZ_CP131061.1"/>
</dbReference>
<evidence type="ECO:0000313" key="4">
    <source>
        <dbReference type="EMBL" id="WNY27557.1"/>
    </source>
</evidence>
<dbReference type="SUPFAM" id="SSF52141">
    <property type="entry name" value="Uracil-DNA glycosylase-like"/>
    <property type="match status" value="1"/>
</dbReference>
<dbReference type="GeneID" id="89228786"/>
<sequence length="231" mass="27232">MSRIIPEEERSAEPLDTENIIYHPDMIRANEWIVTEYEIPVRKICIFVPCSKKKPYHESPSHRQFDKVIFSMLEQDDVHIVTFGTCGVTPRELDTEYPFMNYSFMMGKCNVTKIKSDFLKIETKRLSEYLLRTKDNYEYRIAYCIGDFREAMTRATQETGIDVKIVPDEETIQKNIQPNKKFVFSSLSCPDYLKDFRNAIRKGIKKTGLPQKEKMKIDSEGDTNDTEWYEF</sequence>
<reference evidence="4 5" key="1">
    <citation type="submission" date="2023-07" db="EMBL/GenBank/DDBJ databases">
        <title>Closed genome sequence of Methanosarcinaceae archaeon Am2.</title>
        <authorList>
            <person name="Poehlein A."/>
            <person name="Protasov E."/>
            <person name="Platt K."/>
            <person name="Reeh H."/>
            <person name="Daniel R."/>
            <person name="Brune A."/>
        </authorList>
    </citation>
    <scope>NUCLEOTIDE SEQUENCE [LARGE SCALE GENOMIC DNA]</scope>
    <source>
        <strain evidence="4 5">Am2</strain>
    </source>
</reference>
<evidence type="ECO:0000256" key="1">
    <source>
        <dbReference type="ARBA" id="ARBA00022694"/>
    </source>
</evidence>